<dbReference type="Gene3D" id="3.90.70.10">
    <property type="entry name" value="Cysteine proteinases"/>
    <property type="match status" value="1"/>
</dbReference>
<evidence type="ECO:0000313" key="2">
    <source>
        <dbReference type="Proteomes" id="UP000276345"/>
    </source>
</evidence>
<dbReference type="Proteomes" id="UP000276345">
    <property type="component" value="Chromosome"/>
</dbReference>
<keyword evidence="1" id="KW-0547">Nucleotide-binding</keyword>
<accession>A0A447NM17</accession>
<gene>
    <name evidence="1" type="ORF">NCTC7406_01363</name>
</gene>
<keyword evidence="1" id="KW-0067">ATP-binding</keyword>
<evidence type="ECO:0000313" key="1">
    <source>
        <dbReference type="EMBL" id="VEA04376.1"/>
    </source>
</evidence>
<dbReference type="EMBL" id="LR134142">
    <property type="protein sequence ID" value="VEA04376.1"/>
    <property type="molecule type" value="Genomic_DNA"/>
</dbReference>
<reference evidence="1 2" key="1">
    <citation type="submission" date="2018-12" db="EMBL/GenBank/DDBJ databases">
        <authorList>
            <consortium name="Pathogen Informatics"/>
        </authorList>
    </citation>
    <scope>NUCLEOTIDE SEQUENCE [LARGE SCALE GENOMIC DNA]</scope>
    <source>
        <strain evidence="1 2">NCTC7406</strain>
    </source>
</reference>
<proteinExistence type="predicted"/>
<name>A0A447NM17_SALET</name>
<dbReference type="GO" id="GO:0005524">
    <property type="term" value="F:ATP binding"/>
    <property type="evidence" value="ECO:0007669"/>
    <property type="project" value="UniProtKB-KW"/>
</dbReference>
<dbReference type="AlphaFoldDB" id="A0A447NM17"/>
<organism evidence="1 2">
    <name type="scientific">Salmonella enterica subsp. enterica serovar Sanjuan</name>
    <dbReference type="NCBI Taxonomy" id="1160765"/>
    <lineage>
        <taxon>Bacteria</taxon>
        <taxon>Pseudomonadati</taxon>
        <taxon>Pseudomonadota</taxon>
        <taxon>Gammaproteobacteria</taxon>
        <taxon>Enterobacterales</taxon>
        <taxon>Enterobacteriaceae</taxon>
        <taxon>Salmonella</taxon>
    </lineage>
</organism>
<sequence>MTRAAPDVEEVLSERALSQWAQAISYVAGHYRVACSPGSIQANAPWFRGKSRTTALTQLARQAGLSFYAPDIDKTAFSQWRLPLVVELRDGQLLVIEHVNGEDAVDVFCD</sequence>
<protein>
    <submittedName>
        <fullName evidence="1">Type I secretion protein, ATP-binding protein</fullName>
    </submittedName>
</protein>